<feature type="transmembrane region" description="Helical" evidence="2">
    <location>
        <begin position="114"/>
        <end position="131"/>
    </location>
</feature>
<evidence type="ECO:0000256" key="1">
    <source>
        <dbReference type="SAM" id="MobiDB-lite"/>
    </source>
</evidence>
<protein>
    <submittedName>
        <fullName evidence="3">Uncharacterized protein</fullName>
    </submittedName>
</protein>
<feature type="transmembrane region" description="Helical" evidence="2">
    <location>
        <begin position="29"/>
        <end position="49"/>
    </location>
</feature>
<evidence type="ECO:0000313" key="3">
    <source>
        <dbReference type="EMBL" id="QCY48399.1"/>
    </source>
</evidence>
<sequence length="155" mass="16259">MTQPAAQGFPSPQAPARAPKPPRRFNVNIFRATLWLLVALIALFTLSGLSSVGDPTQAASAISLAENTKVANDAATQGSPQQQVVNGWFVADTIPVLSEQLAGVHAAGIYTSRLYTLALIALLGACLDIAGRSWGAHHNQKLDKASQAQAESPSM</sequence>
<keyword evidence="2" id="KW-0812">Transmembrane</keyword>
<accession>A0A5B7WWV4</accession>
<keyword evidence="4" id="KW-1185">Reference proteome</keyword>
<dbReference type="Proteomes" id="UP000307000">
    <property type="component" value="Chromosome"/>
</dbReference>
<dbReference type="AlphaFoldDB" id="A0A5B7WWV4"/>
<dbReference type="RefSeq" id="WP_138926967.1">
    <property type="nucleotide sequence ID" value="NZ_CP034412.1"/>
</dbReference>
<reference evidence="3 4" key="1">
    <citation type="submission" date="2018-12" db="EMBL/GenBank/DDBJ databases">
        <title>Complete Genome Sequence of Glutamicibacter creatinolyticus strain LGCM259,isolated from an abscess of a 12-year-old mare in Italy.</title>
        <authorList>
            <person name="Santos R.G."/>
            <person name="Silva A.L."/>
            <person name="Seyffert N."/>
            <person name="Castro T.L.P."/>
            <person name="Attili A.R."/>
            <person name="Rifici C."/>
            <person name="Mazzullo G."/>
            <person name="Brenig B."/>
            <person name="Venanzi F."/>
            <person name="Azevedo V."/>
        </authorList>
    </citation>
    <scope>NUCLEOTIDE SEQUENCE [LARGE SCALE GENOMIC DNA]</scope>
    <source>
        <strain evidence="3 4">LGCM 259</strain>
    </source>
</reference>
<evidence type="ECO:0000313" key="4">
    <source>
        <dbReference type="Proteomes" id="UP000307000"/>
    </source>
</evidence>
<keyword evidence="2" id="KW-0472">Membrane</keyword>
<gene>
    <name evidence="3" type="ORF">GcLGCM259_2692</name>
</gene>
<evidence type="ECO:0000256" key="2">
    <source>
        <dbReference type="SAM" id="Phobius"/>
    </source>
</evidence>
<dbReference type="KEGG" id="gcr:GcLGCM259_2692"/>
<keyword evidence="2" id="KW-1133">Transmembrane helix</keyword>
<proteinExistence type="predicted"/>
<organism evidence="3 4">
    <name type="scientific">Glutamicibacter creatinolyticus</name>
    <dbReference type="NCBI Taxonomy" id="162496"/>
    <lineage>
        <taxon>Bacteria</taxon>
        <taxon>Bacillati</taxon>
        <taxon>Actinomycetota</taxon>
        <taxon>Actinomycetes</taxon>
        <taxon>Micrococcales</taxon>
        <taxon>Micrococcaceae</taxon>
        <taxon>Glutamicibacter</taxon>
    </lineage>
</organism>
<feature type="region of interest" description="Disordered" evidence="1">
    <location>
        <begin position="1"/>
        <end position="20"/>
    </location>
</feature>
<dbReference type="EMBL" id="CP034412">
    <property type="protein sequence ID" value="QCY48399.1"/>
    <property type="molecule type" value="Genomic_DNA"/>
</dbReference>
<name>A0A5B7WWV4_9MICC</name>